<proteinExistence type="inferred from homology"/>
<gene>
    <name evidence="5" type="primary">LOC107772916</name>
</gene>
<evidence type="ECO:0000313" key="4">
    <source>
        <dbReference type="Proteomes" id="UP000790787"/>
    </source>
</evidence>
<dbReference type="PaxDb" id="4097-A0A1S3Y6L8"/>
<keyword evidence="4" id="KW-1185">Reference proteome</keyword>
<dbReference type="GO" id="GO:0016746">
    <property type="term" value="F:acyltransferase activity"/>
    <property type="evidence" value="ECO:0007669"/>
    <property type="project" value="UniProtKB-KW"/>
</dbReference>
<accession>A0A1S3Y6L8</accession>
<dbReference type="InterPro" id="IPR023213">
    <property type="entry name" value="CAT-like_dom_sf"/>
</dbReference>
<keyword evidence="3" id="KW-0012">Acyltransferase</keyword>
<organism evidence="4 5">
    <name type="scientific">Nicotiana tabacum</name>
    <name type="common">Common tobacco</name>
    <dbReference type="NCBI Taxonomy" id="4097"/>
    <lineage>
        <taxon>Eukaryota</taxon>
        <taxon>Viridiplantae</taxon>
        <taxon>Streptophyta</taxon>
        <taxon>Embryophyta</taxon>
        <taxon>Tracheophyta</taxon>
        <taxon>Spermatophyta</taxon>
        <taxon>Magnoliopsida</taxon>
        <taxon>eudicotyledons</taxon>
        <taxon>Gunneridae</taxon>
        <taxon>Pentapetalae</taxon>
        <taxon>asterids</taxon>
        <taxon>lamiids</taxon>
        <taxon>Solanales</taxon>
        <taxon>Solanaceae</taxon>
        <taxon>Nicotianoideae</taxon>
        <taxon>Nicotianeae</taxon>
        <taxon>Nicotiana</taxon>
    </lineage>
</organism>
<protein>
    <submittedName>
        <fullName evidence="5">Acylsugar acyltransferase 3-like</fullName>
    </submittedName>
    <submittedName>
        <fullName evidence="5">Acyltransferase Pun1-like</fullName>
    </submittedName>
</protein>
<dbReference type="RefSeq" id="XP_016447861.1">
    <property type="nucleotide sequence ID" value="XM_016592375.1"/>
</dbReference>
<dbReference type="OMA" id="GHEMETE"/>
<name>A0A1S3Y6L8_TOBAC</name>
<keyword evidence="2" id="KW-0808">Transferase</keyword>
<dbReference type="PANTHER" id="PTHR31623">
    <property type="entry name" value="F21J9.9"/>
    <property type="match status" value="1"/>
</dbReference>
<dbReference type="OrthoDB" id="671439at2759"/>
<dbReference type="Gene3D" id="3.30.559.10">
    <property type="entry name" value="Chloramphenicol acetyltransferase-like domain"/>
    <property type="match status" value="2"/>
</dbReference>
<evidence type="ECO:0000256" key="2">
    <source>
        <dbReference type="ARBA" id="ARBA00022679"/>
    </source>
</evidence>
<dbReference type="AlphaFoldDB" id="A0A1S3Y6L8"/>
<reference evidence="4" key="1">
    <citation type="journal article" date="2014" name="Nat. Commun.">
        <title>The tobacco genome sequence and its comparison with those of tomato and potato.</title>
        <authorList>
            <person name="Sierro N."/>
            <person name="Battey J.N."/>
            <person name="Ouadi S."/>
            <person name="Bakaher N."/>
            <person name="Bovet L."/>
            <person name="Willig A."/>
            <person name="Goepfert S."/>
            <person name="Peitsch M.C."/>
            <person name="Ivanov N.V."/>
        </authorList>
    </citation>
    <scope>NUCLEOTIDE SEQUENCE [LARGE SCALE GENOMIC DNA]</scope>
</reference>
<dbReference type="PANTHER" id="PTHR31623:SF29">
    <property type="entry name" value="ACYLSUGAR ACYLTRANSFERASE 3-LIKE"/>
    <property type="match status" value="1"/>
</dbReference>
<reference evidence="5" key="2">
    <citation type="submission" date="2025-08" db="UniProtKB">
        <authorList>
            <consortium name="RefSeq"/>
        </authorList>
    </citation>
    <scope>IDENTIFICATION</scope>
    <source>
        <tissue evidence="5">Leaf</tissue>
    </source>
</reference>
<dbReference type="SMR" id="A0A1S3Y6L8"/>
<evidence type="ECO:0000313" key="5">
    <source>
        <dbReference type="RefSeq" id="XP_016447861.1"/>
    </source>
</evidence>
<dbReference type="Proteomes" id="UP000790787">
    <property type="component" value="Chromosome 14"/>
</dbReference>
<comment type="similarity">
    <text evidence="1">Belongs to the plant acyltransferase family.</text>
</comment>
<dbReference type="KEGG" id="nta:107772916"/>
<sequence length="443" mass="49358">MTSSRLISVSEKIIKPFSATPSPLRHYKLSLIDQLMSTMYIPIAFFYRRPLEHKIINKSSKLEVSQTLEKSLSKTLSSYYPFAGKLKDNLSIECNDMGAKFLNVELNCSMSEVVNLPDTGPEYLAFPKNLPWNSTSYYEGTNYFVVAQLSHFRCGEIAVSACLSHKIGDGCTEINFMNDWATIARSATSSNYAISRLSTPQWIGASIFPPTYDDHSSAISRITPNTLPYITKRYVFSSSKLSALKKFMASDSGGVQNPTRNEVVTALLYKCANMATSRSSSGSGLFKPSALIQVVNLRPRLNPPLPNNSAGNLISSILIKSTDEEQMKVARIVQDLRKEKEQLNMKHDLVNQNGVVLSALEYLNDTMDVYCCSSLCNYQLYNVDFGWGKPERVVVTNGTINFFLLSDDKNGDGIEVLVSLGKEVMSEFNNNKELLEFAFPVSN</sequence>
<evidence type="ECO:0000256" key="3">
    <source>
        <dbReference type="ARBA" id="ARBA00023315"/>
    </source>
</evidence>
<dbReference type="GeneID" id="107772916"/>
<dbReference type="Pfam" id="PF02458">
    <property type="entry name" value="Transferase"/>
    <property type="match status" value="1"/>
</dbReference>
<evidence type="ECO:0000256" key="1">
    <source>
        <dbReference type="ARBA" id="ARBA00009861"/>
    </source>
</evidence>